<keyword evidence="1" id="KW-0812">Transmembrane</keyword>
<dbReference type="PANTHER" id="PTHR36834:SF1">
    <property type="entry name" value="INTEGRAL MEMBRANE PROTEIN"/>
    <property type="match status" value="1"/>
</dbReference>
<dbReference type="RefSeq" id="WP_185388607.1">
    <property type="nucleotide sequence ID" value="NZ_JAARQN010000003.1"/>
</dbReference>
<dbReference type="AlphaFoldDB" id="A0A841YU89"/>
<evidence type="ECO:0000256" key="1">
    <source>
        <dbReference type="SAM" id="Phobius"/>
    </source>
</evidence>
<comment type="caution">
    <text evidence="3">The sequence shown here is derived from an EMBL/GenBank/DDBJ whole genome shotgun (WGS) entry which is preliminary data.</text>
</comment>
<name>A0A841YU89_9LIST</name>
<keyword evidence="1" id="KW-0472">Membrane</keyword>
<feature type="transmembrane region" description="Helical" evidence="1">
    <location>
        <begin position="36"/>
        <end position="57"/>
    </location>
</feature>
<organism evidence="3 4">
    <name type="scientific">Listeria newyorkensis</name>
    <dbReference type="NCBI Taxonomy" id="1497681"/>
    <lineage>
        <taxon>Bacteria</taxon>
        <taxon>Bacillati</taxon>
        <taxon>Bacillota</taxon>
        <taxon>Bacilli</taxon>
        <taxon>Bacillales</taxon>
        <taxon>Listeriaceae</taxon>
        <taxon>Listeria</taxon>
    </lineage>
</organism>
<evidence type="ECO:0000259" key="2">
    <source>
        <dbReference type="Pfam" id="PF04892"/>
    </source>
</evidence>
<protein>
    <recommendedName>
        <fullName evidence="2">VanZ-like domain-containing protein</fullName>
    </recommendedName>
</protein>
<keyword evidence="1" id="KW-1133">Transmembrane helix</keyword>
<dbReference type="InterPro" id="IPR053150">
    <property type="entry name" value="Teicoplanin_resist-assoc"/>
</dbReference>
<evidence type="ECO:0000313" key="3">
    <source>
        <dbReference type="EMBL" id="MBC1457321.1"/>
    </source>
</evidence>
<feature type="transmembrane region" description="Helical" evidence="1">
    <location>
        <begin position="6"/>
        <end position="29"/>
    </location>
</feature>
<gene>
    <name evidence="3" type="ORF">HB850_06105</name>
</gene>
<dbReference type="Pfam" id="PF04892">
    <property type="entry name" value="VanZ"/>
    <property type="match status" value="1"/>
</dbReference>
<dbReference type="InterPro" id="IPR006976">
    <property type="entry name" value="VanZ-like"/>
</dbReference>
<proteinExistence type="predicted"/>
<reference evidence="3 4" key="1">
    <citation type="submission" date="2020-03" db="EMBL/GenBank/DDBJ databases">
        <title>Soil Listeria distribution.</title>
        <authorList>
            <person name="Liao J."/>
            <person name="Wiedmann M."/>
        </authorList>
    </citation>
    <scope>NUCLEOTIDE SEQUENCE [LARGE SCALE GENOMIC DNA]</scope>
    <source>
        <strain evidence="3 4">FSL L7-1614</strain>
    </source>
</reference>
<dbReference type="Proteomes" id="UP000569903">
    <property type="component" value="Unassembled WGS sequence"/>
</dbReference>
<sequence>MDITYDPALIIILSIAILVVMAITLGFLLKGKKLDRYYFATILFGVYLVFLIKFVIFPFTVFADLLDAGSYAVTDYINLISFHQFLNGSGADWYQAMGNVMLLFPLGIYVGVMKPKLSFGRVFCVGLLTSVMIESVQLFLDIVFIYPNHFMDVTDVILNVSGFVLAYFISKTAMVQNIYNRE</sequence>
<evidence type="ECO:0000313" key="4">
    <source>
        <dbReference type="Proteomes" id="UP000569903"/>
    </source>
</evidence>
<feature type="transmembrane region" description="Helical" evidence="1">
    <location>
        <begin position="124"/>
        <end position="146"/>
    </location>
</feature>
<accession>A0A841YU89</accession>
<feature type="transmembrane region" description="Helical" evidence="1">
    <location>
        <begin position="93"/>
        <end position="112"/>
    </location>
</feature>
<feature type="domain" description="VanZ-like" evidence="2">
    <location>
        <begin position="44"/>
        <end position="171"/>
    </location>
</feature>
<dbReference type="PANTHER" id="PTHR36834">
    <property type="entry name" value="MEMBRANE PROTEIN-RELATED"/>
    <property type="match status" value="1"/>
</dbReference>
<feature type="transmembrane region" description="Helical" evidence="1">
    <location>
        <begin position="158"/>
        <end position="179"/>
    </location>
</feature>
<dbReference type="EMBL" id="JAARQN010000003">
    <property type="protein sequence ID" value="MBC1457321.1"/>
    <property type="molecule type" value="Genomic_DNA"/>
</dbReference>